<evidence type="ECO:0000259" key="4">
    <source>
        <dbReference type="PROSITE" id="PS50075"/>
    </source>
</evidence>
<accession>A0A979GV80</accession>
<dbReference type="InterPro" id="IPR036736">
    <property type="entry name" value="ACP-like_sf"/>
</dbReference>
<dbReference type="Gene3D" id="1.10.1200.10">
    <property type="entry name" value="ACP-like"/>
    <property type="match status" value="1"/>
</dbReference>
<evidence type="ECO:0000256" key="2">
    <source>
        <dbReference type="ARBA" id="ARBA00022450"/>
    </source>
</evidence>
<dbReference type="Pfam" id="PF00668">
    <property type="entry name" value="Condensation"/>
    <property type="match status" value="1"/>
</dbReference>
<dbReference type="InterPro" id="IPR025110">
    <property type="entry name" value="AMP-bd_C"/>
</dbReference>
<evidence type="ECO:0000256" key="3">
    <source>
        <dbReference type="ARBA" id="ARBA00022553"/>
    </source>
</evidence>
<dbReference type="SUPFAM" id="SSF56801">
    <property type="entry name" value="Acetyl-CoA synthetase-like"/>
    <property type="match status" value="1"/>
</dbReference>
<dbReference type="InterPro" id="IPR045851">
    <property type="entry name" value="AMP-bd_C_sf"/>
</dbReference>
<keyword evidence="2" id="KW-0596">Phosphopantetheine</keyword>
<dbReference type="InterPro" id="IPR000873">
    <property type="entry name" value="AMP-dep_synth/lig_dom"/>
</dbReference>
<dbReference type="Gene3D" id="2.30.38.10">
    <property type="entry name" value="Luciferase, Domain 3"/>
    <property type="match status" value="1"/>
</dbReference>
<dbReference type="PROSITE" id="PS00455">
    <property type="entry name" value="AMP_BINDING"/>
    <property type="match status" value="1"/>
</dbReference>
<dbReference type="PROSITE" id="PS00012">
    <property type="entry name" value="PHOSPHOPANTETHEINE"/>
    <property type="match status" value="1"/>
</dbReference>
<comment type="cofactor">
    <cofactor evidence="1">
        <name>pantetheine 4'-phosphate</name>
        <dbReference type="ChEBI" id="CHEBI:47942"/>
    </cofactor>
</comment>
<organism evidence="5 6">
    <name type="scientific">Chitinophaga pinensis (strain ATCC 43595 / DSM 2588 / LMG 13176 / NBRC 15968 / NCIMB 11800 / UQM 2034)</name>
    <dbReference type="NCBI Taxonomy" id="485918"/>
    <lineage>
        <taxon>Bacteria</taxon>
        <taxon>Pseudomonadati</taxon>
        <taxon>Bacteroidota</taxon>
        <taxon>Chitinophagia</taxon>
        <taxon>Chitinophagales</taxon>
        <taxon>Chitinophagaceae</taxon>
        <taxon>Chitinophaga</taxon>
    </lineage>
</organism>
<dbReference type="Proteomes" id="UP000002215">
    <property type="component" value="Chromosome"/>
</dbReference>
<dbReference type="Pfam" id="PF00501">
    <property type="entry name" value="AMP-binding"/>
    <property type="match status" value="1"/>
</dbReference>
<dbReference type="GO" id="GO:0043041">
    <property type="term" value="P:amino acid activation for nonribosomal peptide biosynthetic process"/>
    <property type="evidence" value="ECO:0007669"/>
    <property type="project" value="TreeGrafter"/>
</dbReference>
<keyword evidence="3" id="KW-0597">Phosphoprotein</keyword>
<dbReference type="Gene3D" id="3.30.559.30">
    <property type="entry name" value="Nonribosomal peptide synthetase, condensation domain"/>
    <property type="match status" value="1"/>
</dbReference>
<dbReference type="Pfam" id="PF13193">
    <property type="entry name" value="AMP-binding_C"/>
    <property type="match status" value="1"/>
</dbReference>
<name>A0A979GV80_CHIPD</name>
<dbReference type="SUPFAM" id="SSF52777">
    <property type="entry name" value="CoA-dependent acyltransferases"/>
    <property type="match status" value="2"/>
</dbReference>
<proteinExistence type="predicted"/>
<evidence type="ECO:0000256" key="1">
    <source>
        <dbReference type="ARBA" id="ARBA00001957"/>
    </source>
</evidence>
<dbReference type="GO" id="GO:0044550">
    <property type="term" value="P:secondary metabolite biosynthetic process"/>
    <property type="evidence" value="ECO:0007669"/>
    <property type="project" value="TreeGrafter"/>
</dbReference>
<dbReference type="EMBL" id="CP001699">
    <property type="protein sequence ID" value="ACU60876.1"/>
    <property type="molecule type" value="Genomic_DNA"/>
</dbReference>
<dbReference type="FunFam" id="3.40.50.980:FF:000001">
    <property type="entry name" value="Non-ribosomal peptide synthetase"/>
    <property type="match status" value="1"/>
</dbReference>
<reference evidence="6" key="1">
    <citation type="submission" date="2009-08" db="EMBL/GenBank/DDBJ databases">
        <title>The complete genome of Chitinophaga pinensis DSM 2588.</title>
        <authorList>
            <consortium name="US DOE Joint Genome Institute (JGI-PGF)"/>
            <person name="Lucas S."/>
            <person name="Copeland A."/>
            <person name="Lapidus A."/>
            <person name="Glavina del Rio T."/>
            <person name="Dalin E."/>
            <person name="Tice H."/>
            <person name="Bruce D."/>
            <person name="Goodwin L."/>
            <person name="Pitluck S."/>
            <person name="Kyrpides N."/>
            <person name="Mavromatis K."/>
            <person name="Ivanova N."/>
            <person name="Mikhailova N."/>
            <person name="Sims D."/>
            <person name="Meinche L."/>
            <person name="Brettin T."/>
            <person name="Detter J.C."/>
            <person name="Han C."/>
            <person name="Larimer F."/>
            <person name="Land M."/>
            <person name="Hauser L."/>
            <person name="Markowitz V."/>
            <person name="Cheng J.-F."/>
            <person name="Hugenholtz P."/>
            <person name="Woyke T."/>
            <person name="Wu D."/>
            <person name="Spring S."/>
            <person name="Klenk H.-P."/>
            <person name="Eisen J.A."/>
        </authorList>
    </citation>
    <scope>NUCLEOTIDE SEQUENCE [LARGE SCALE GENOMIC DNA]</scope>
    <source>
        <strain evidence="6">ATCC 43595 / DSM 2588 / LMG 13176 / NBRC 15968 / NCIMB 11800 / UQM 2034</strain>
    </source>
</reference>
<dbReference type="PROSITE" id="PS50075">
    <property type="entry name" value="CARRIER"/>
    <property type="match status" value="1"/>
</dbReference>
<dbReference type="GO" id="GO:0005737">
    <property type="term" value="C:cytoplasm"/>
    <property type="evidence" value="ECO:0007669"/>
    <property type="project" value="TreeGrafter"/>
</dbReference>
<dbReference type="Gene3D" id="3.30.559.10">
    <property type="entry name" value="Chloramphenicol acetyltransferase-like domain"/>
    <property type="match status" value="1"/>
</dbReference>
<feature type="domain" description="Carrier" evidence="4">
    <location>
        <begin position="971"/>
        <end position="1046"/>
    </location>
</feature>
<dbReference type="InterPro" id="IPR009081">
    <property type="entry name" value="PP-bd_ACP"/>
</dbReference>
<dbReference type="RefSeq" id="WP_012791052.1">
    <property type="nucleotide sequence ID" value="NC_013132.1"/>
</dbReference>
<protein>
    <submittedName>
        <fullName evidence="5">Amino acid adenylation domain protein</fullName>
    </submittedName>
</protein>
<gene>
    <name evidence="5" type="ordered locus">Cpin_3409</name>
</gene>
<dbReference type="Gene3D" id="3.40.50.980">
    <property type="match status" value="2"/>
</dbReference>
<dbReference type="InterPro" id="IPR010071">
    <property type="entry name" value="AA_adenyl_dom"/>
</dbReference>
<dbReference type="GO" id="GO:0031177">
    <property type="term" value="F:phosphopantetheine binding"/>
    <property type="evidence" value="ECO:0007669"/>
    <property type="project" value="TreeGrafter"/>
</dbReference>
<dbReference type="InterPro" id="IPR006162">
    <property type="entry name" value="Ppantetheine_attach_site"/>
</dbReference>
<dbReference type="AlphaFoldDB" id="A0A979GV80"/>
<dbReference type="InterPro" id="IPR020845">
    <property type="entry name" value="AMP-binding_CS"/>
</dbReference>
<dbReference type="Gene3D" id="3.30.300.30">
    <property type="match status" value="1"/>
</dbReference>
<dbReference type="InterPro" id="IPR023213">
    <property type="entry name" value="CAT-like_dom_sf"/>
</dbReference>
<evidence type="ECO:0000313" key="6">
    <source>
        <dbReference type="Proteomes" id="UP000002215"/>
    </source>
</evidence>
<dbReference type="Pfam" id="PF00550">
    <property type="entry name" value="PP-binding"/>
    <property type="match status" value="1"/>
</dbReference>
<dbReference type="OrthoDB" id="9778383at2"/>
<dbReference type="InterPro" id="IPR001242">
    <property type="entry name" value="Condensation_dom"/>
</dbReference>
<dbReference type="KEGG" id="cpi:Cpin_3409"/>
<dbReference type="PANTHER" id="PTHR45527">
    <property type="entry name" value="NONRIBOSOMAL PEPTIDE SYNTHETASE"/>
    <property type="match status" value="1"/>
</dbReference>
<dbReference type="CDD" id="cd05930">
    <property type="entry name" value="A_NRPS"/>
    <property type="match status" value="1"/>
</dbReference>
<dbReference type="NCBIfam" id="TIGR01733">
    <property type="entry name" value="AA-adenyl-dom"/>
    <property type="match status" value="1"/>
</dbReference>
<reference evidence="5 6" key="2">
    <citation type="journal article" date="2010" name="Stand. Genomic Sci.">
        <title>Complete genome sequence of Chitinophaga pinensis type strain (UQM 2034).</title>
        <authorList>
            <person name="Glavina Del Rio T."/>
            <person name="Abt B."/>
            <person name="Spring S."/>
            <person name="Lapidus A."/>
            <person name="Nolan M."/>
            <person name="Tice H."/>
            <person name="Copeland A."/>
            <person name="Cheng J.F."/>
            <person name="Chen F."/>
            <person name="Bruce D."/>
            <person name="Goodwin L."/>
            <person name="Pitluck S."/>
            <person name="Ivanova N."/>
            <person name="Mavromatis K."/>
            <person name="Mikhailova N."/>
            <person name="Pati A."/>
            <person name="Chen A."/>
            <person name="Palaniappan K."/>
            <person name="Land M."/>
            <person name="Hauser L."/>
            <person name="Chang Y.J."/>
            <person name="Jeffries C.D."/>
            <person name="Chain P."/>
            <person name="Saunders E."/>
            <person name="Detter J.C."/>
            <person name="Brettin T."/>
            <person name="Rohde M."/>
            <person name="Goker M."/>
            <person name="Bristow J."/>
            <person name="Eisen J.A."/>
            <person name="Markowitz V."/>
            <person name="Hugenholtz P."/>
            <person name="Kyrpides N.C."/>
            <person name="Klenk H.P."/>
            <person name="Lucas S."/>
        </authorList>
    </citation>
    <scope>NUCLEOTIDE SEQUENCE [LARGE SCALE GENOMIC DNA]</scope>
    <source>
        <strain evidence="6">ATCC 43595 / DSM 2588 / LMG 13176 / NBRC 15968 / NCIMB 11800 / UQM 2034</strain>
    </source>
</reference>
<evidence type="ECO:0000313" key="5">
    <source>
        <dbReference type="EMBL" id="ACU60876.1"/>
    </source>
</evidence>
<dbReference type="GO" id="GO:0003824">
    <property type="term" value="F:catalytic activity"/>
    <property type="evidence" value="ECO:0007669"/>
    <property type="project" value="InterPro"/>
</dbReference>
<dbReference type="PANTHER" id="PTHR45527:SF1">
    <property type="entry name" value="FATTY ACID SYNTHASE"/>
    <property type="match status" value="1"/>
</dbReference>
<sequence length="1056" mass="117862">MENNIKGFELSPLQKRTWRLQADNGPLYSLASFRITGVTDPGSIKTLLEKQLEAHDIFQTRFEQVVHMQYPFQVPGWKKCYEIQVTDISLEERDMQTVITDNLFESLAAGTEPAEEDILTEIAIVKTRPAECLLLIKINALSGDTGVIMNIVNDLLAAIDGLCELLNNENYPYVQFAQWQQELMDENNEEAEQFWLERRNNQEHHHQLPFSITPKTDDKRSSRPLTLSLDINAALQTDIKHCCTEQSVTPAVLLKTAWTILLADYMDYTGNFVIGSVENGRHYDAFTSINGPLFKTVPFRTTLAKTDTIQAVLQRVAAETEMIAESQDYYFNIPGQQRWQDAVKFDLLFEYHELQHPLTIHVKALLDGIYVHTEPCSLKLFCYEYSPVGLVAELYYDPTVLNNAQALLIRERFTYILQQLTGDGTGTLADIRNCTQQEYAHIVDNMYLPGITVNNDPAALSIPAYFESLLPAVADRPAVGFKHKLLTYAELNEKANAYAHHLIRRYGIKPGDVVAFQIPRSVDMVVVIMGILAAGAAFLPLDIAAPEERVKFILQDSAAKVLITQSQLIPALKGITQHWALEDGIGGIETLITAPQINISPASAAYLIYTSGSTGKPKGVLISHAALLNYSRWFSTVYDITSEDTSVLFSSIAFDLGFTNLWPLLLSGGQVQLLEETQLLDTAGLCNLLSEKGVTVIKLTPSHFNLLLNEPGFDDMAPDLKLKLIVLGGEAIRPQDLETYFALNPSITFVNHYGPTETTIGTASRRIKAADFQTFRQSPVIGKPVTGNSIFILDEQHCILPYGSTGEICVAGAGLAIGYLNGATQNQEKFIAHPLDPAAKLYKTGDVGRYTLNGEIQFLGRKDFQVKINGYRIEPEEIRNVLILFPEIQDAAVLYVPQATGEGSLAAYFSADEPLEKNKIQEFLTRHLPQYMIPAYFVQVSAIPLTPNGKIDRKALLELPLERAASAEYVEPEKELEKQIARLWKEILCVNKIGIHDNFFDLGGNSLKLILMLRELSKIFPGKVTLTDLFRYNTISSIIRFLGQEEPEAAVAGFEI</sequence>
<dbReference type="SUPFAM" id="SSF47336">
    <property type="entry name" value="ACP-like"/>
    <property type="match status" value="1"/>
</dbReference>